<evidence type="ECO:0000313" key="1">
    <source>
        <dbReference type="EMBL" id="AUR51837.1"/>
    </source>
</evidence>
<dbReference type="EMBL" id="CP024847">
    <property type="protein sequence ID" value="AUR51837.1"/>
    <property type="molecule type" value="Genomic_DNA"/>
</dbReference>
<gene>
    <name evidence="1" type="ORF">CUN60_05840</name>
</gene>
<accession>A0A2I7N5T7</accession>
<dbReference type="Gene3D" id="2.40.160.10">
    <property type="entry name" value="Porin"/>
    <property type="match status" value="1"/>
</dbReference>
<proteinExistence type="predicted"/>
<dbReference type="AlphaFoldDB" id="A0A2I7N5T7"/>
<protein>
    <submittedName>
        <fullName evidence="1">Uncharacterized protein</fullName>
    </submittedName>
</protein>
<dbReference type="KEGG" id="nba:CUN60_05840"/>
<organism evidence="1 2">
    <name type="scientific">Aquella oligotrophica</name>
    <dbReference type="NCBI Taxonomy" id="2067065"/>
    <lineage>
        <taxon>Bacteria</taxon>
        <taxon>Pseudomonadati</taxon>
        <taxon>Pseudomonadota</taxon>
        <taxon>Betaproteobacteria</taxon>
        <taxon>Neisseriales</taxon>
        <taxon>Neisseriaceae</taxon>
        <taxon>Aquella</taxon>
    </lineage>
</organism>
<evidence type="ECO:0000313" key="2">
    <source>
        <dbReference type="Proteomes" id="UP000236655"/>
    </source>
</evidence>
<dbReference type="InterPro" id="IPR023614">
    <property type="entry name" value="Porin_dom_sf"/>
</dbReference>
<name>A0A2I7N5T7_9NEIS</name>
<sequence>MYNSEWDNGTGTGKIGDQGSSSTYAMGASWTSPGQMVNARLWGYSFANYANMAYADTTIKLSVNDELGFTLGAQGSMQGQNGEGDILNNAGYGNNVNSNMLGLQLGFNYSIFGLQLGYNNIWGPEDSYEGGGIISPYTYQYATDPLYTTGWIQGMVERSAGQAFKIAPSISLLDNNLIITPSYQYYATTFMPAGIEYDIQISYSVPQVKGLTFFGGYGYLQQPTYTSYDDDLGGDTYQAQLMVSYLY</sequence>
<dbReference type="RefSeq" id="WP_102951134.1">
    <property type="nucleotide sequence ID" value="NZ_CP024847.1"/>
</dbReference>
<dbReference type="OrthoDB" id="9146693at2"/>
<dbReference type="Proteomes" id="UP000236655">
    <property type="component" value="Chromosome"/>
</dbReference>
<keyword evidence="2" id="KW-1185">Reference proteome</keyword>
<reference evidence="2" key="1">
    <citation type="submission" date="2017-11" db="EMBL/GenBank/DDBJ databases">
        <authorList>
            <person name="Chan K.G."/>
            <person name="Lee L.S."/>
        </authorList>
    </citation>
    <scope>NUCLEOTIDE SEQUENCE [LARGE SCALE GENOMIC DNA]</scope>
    <source>
        <strain evidence="2">DSM 100970</strain>
    </source>
</reference>